<accession>A0A9X1YPH4</accession>
<dbReference type="AlphaFoldDB" id="A0A9X1YPH4"/>
<feature type="chain" id="PRO_5040966000" evidence="1">
    <location>
        <begin position="20"/>
        <end position="918"/>
    </location>
</feature>
<proteinExistence type="predicted"/>
<keyword evidence="4" id="KW-1185">Reference proteome</keyword>
<feature type="domain" description="DUF11" evidence="2">
    <location>
        <begin position="34"/>
        <end position="136"/>
    </location>
</feature>
<evidence type="ECO:0000313" key="3">
    <source>
        <dbReference type="EMBL" id="MCK9689682.1"/>
    </source>
</evidence>
<dbReference type="EMBL" id="JAJLJH010000018">
    <property type="protein sequence ID" value="MCK9689682.1"/>
    <property type="molecule type" value="Genomic_DNA"/>
</dbReference>
<dbReference type="RefSeq" id="WP_275685732.1">
    <property type="nucleotide sequence ID" value="NZ_JAJLJH010000018.1"/>
</dbReference>
<gene>
    <name evidence="3" type="ORF">LPC04_28515</name>
</gene>
<sequence length="918" mass="93015">MKFTNVLAVLMLSAMVACGGGGGGGSSSDPSGKVSITATAPTTPVATGSSVQFDVVVHNETATAVSNVIAALTLGSGLTQTNVTCSASNGATCPANPASMSVASLPGSGSLHYVVTATIGAGTRGTLTASASVTADGMPLSSADQVTMSVQAFSADVQVTGQGPTTTLTSGGSATYTMTVTNAGPDAASNVQLQNTADPHQTLGAVTCAAQGGATCPSTPGAVMTVPTLPVGGTLQFNVSTTINANALGAIANTLYATPNGDPLASNNVATATATTALNSTGSASFVTLQSDSGDYIGAGQSNTYSSANAQLTVTASGGTLHVGVNGNDNWTGDFAEPSALAVLQPGTYANLTRFAFRNAAIGGIDWSGDGRGCNVDTGSITIDKATYSGSTLTAIDLRFEQHCEGGAPALRGQIHWLASDSSKAAGPVDPAPASLWRAPAGATPATGNYVYLQSDAGDYIGAGATGTYTQANAVLTMTLNGTHLSVGVTGNDNWTGDFQGMNSISQLQPGYYAGLQRYPFNNPVTGGLSWDGDGRGCNTLAGWFAIDDITVTAGAVTAVDLRFEQHCEGGTAALHGQIHWVAGDTTAPAGPQNPPPASLWRAPAGATPATGNYVYLQSDAGDYIGAGATYAYTQANAVLAPTLSGTHLGFSVTGNDNWTGDFLGMNSIAQLQPGYYPNLERYPFNNPVTGGLSFSGDGRGCNTLTGWFAIDSISFSGGTLASVDLRFEQHCEGGGAALHGQIHWVAGDTTRPPGPQNPVPGGLWTPPDGSTPASGNYVYLQSDATDYIGEGQTTLYTPPSWAFSVFGSGAQVNVGVGNVGDWSGNFVGMNSITQLQPGYYPNVERFPFNNPVTGGLSWTGEGRACNTSIGWFAVDAITYSAGAIASLDLRFEQRCEGGTAALHGKIHWTNGSSSSIQ</sequence>
<dbReference type="InterPro" id="IPR001434">
    <property type="entry name" value="OmcB-like_DUF11"/>
</dbReference>
<comment type="caution">
    <text evidence="3">The sequence shown here is derived from an EMBL/GenBank/DDBJ whole genome shotgun (WGS) entry which is preliminary data.</text>
</comment>
<evidence type="ECO:0000259" key="2">
    <source>
        <dbReference type="Pfam" id="PF01345"/>
    </source>
</evidence>
<feature type="domain" description="DUF11" evidence="2">
    <location>
        <begin position="156"/>
        <end position="273"/>
    </location>
</feature>
<organism evidence="3 4">
    <name type="scientific">Scleromatobacter humisilvae</name>
    <dbReference type="NCBI Taxonomy" id="2897159"/>
    <lineage>
        <taxon>Bacteria</taxon>
        <taxon>Pseudomonadati</taxon>
        <taxon>Pseudomonadota</taxon>
        <taxon>Betaproteobacteria</taxon>
        <taxon>Burkholderiales</taxon>
        <taxon>Sphaerotilaceae</taxon>
        <taxon>Scleromatobacter</taxon>
    </lineage>
</organism>
<dbReference type="PROSITE" id="PS51257">
    <property type="entry name" value="PROKAR_LIPOPROTEIN"/>
    <property type="match status" value="1"/>
</dbReference>
<keyword evidence="1" id="KW-0732">Signal</keyword>
<evidence type="ECO:0000313" key="4">
    <source>
        <dbReference type="Proteomes" id="UP001139353"/>
    </source>
</evidence>
<dbReference type="Proteomes" id="UP001139353">
    <property type="component" value="Unassembled WGS sequence"/>
</dbReference>
<name>A0A9X1YPH4_9BURK</name>
<evidence type="ECO:0000256" key="1">
    <source>
        <dbReference type="SAM" id="SignalP"/>
    </source>
</evidence>
<dbReference type="Pfam" id="PF01345">
    <property type="entry name" value="DUF11"/>
    <property type="match status" value="2"/>
</dbReference>
<protein>
    <submittedName>
        <fullName evidence="3">DUF11 domain-containing protein</fullName>
    </submittedName>
</protein>
<feature type="signal peptide" evidence="1">
    <location>
        <begin position="1"/>
        <end position="19"/>
    </location>
</feature>
<reference evidence="3" key="1">
    <citation type="submission" date="2021-11" db="EMBL/GenBank/DDBJ databases">
        <title>BS-T2-15 a new species belonging to the Comamonadaceae family isolated from the soil of a French oak forest.</title>
        <authorList>
            <person name="Mieszkin S."/>
            <person name="Alain K."/>
        </authorList>
    </citation>
    <scope>NUCLEOTIDE SEQUENCE</scope>
    <source>
        <strain evidence="3">BS-T2-15</strain>
    </source>
</reference>